<protein>
    <submittedName>
        <fullName evidence="3">Uncharacterized protein LOC114245025</fullName>
    </submittedName>
</protein>
<organism evidence="2 3">
    <name type="scientific">Bombyx mandarina</name>
    <name type="common">Wild silk moth</name>
    <name type="synonym">Wild silkworm</name>
    <dbReference type="NCBI Taxonomy" id="7092"/>
    <lineage>
        <taxon>Eukaryota</taxon>
        <taxon>Metazoa</taxon>
        <taxon>Ecdysozoa</taxon>
        <taxon>Arthropoda</taxon>
        <taxon>Hexapoda</taxon>
        <taxon>Insecta</taxon>
        <taxon>Pterygota</taxon>
        <taxon>Neoptera</taxon>
        <taxon>Endopterygota</taxon>
        <taxon>Lepidoptera</taxon>
        <taxon>Glossata</taxon>
        <taxon>Ditrysia</taxon>
        <taxon>Bombycoidea</taxon>
        <taxon>Bombycidae</taxon>
        <taxon>Bombycinae</taxon>
        <taxon>Bombyx</taxon>
    </lineage>
</organism>
<dbReference type="OrthoDB" id="6724830at2759"/>
<proteinExistence type="predicted"/>
<dbReference type="GO" id="GO:0019902">
    <property type="term" value="F:phosphatase binding"/>
    <property type="evidence" value="ECO:0007669"/>
    <property type="project" value="InterPro"/>
</dbReference>
<sequence length="452" mass="52560">MIGAYSSNYDNDENFESLFEDGHWEWDENVMQLVFTSDRPRRESSYESTLQTTFGPVEFKDNLDLLDELRFRKLFQRKTVETDVVTVQDIKDLVLYTAPLKMLISAPATINVLHLRATHRFLRALIFYCQYYLQTSDEMSKRSLELEAKIRTHRSDEIERIFQMNLEDLRLLVAKEYCNLIMGDDEFKKYHHMGLSKKTRSLTKKEAHLFENVLRIAIQITWIALGRKAFNQIEKEVHRIFKTPIFNFADHRLNSMNTEKLSNEEQKILLGHCVHYGKKIKTQSPLANEAFCSRHIDFRMFGLGIIKYNGLPSRLRYFEQMLIAPEILLSKFEISLGIVGLPRSNFDTMLREIKVPLSGASTSSSRVRQSVGRLTSSRMSRSSAGGKQKSTTSATMQPLYKDIVIPEPSNTDSSAEFSCETLPTAPCDQDQQNKWLRWIKLHTNRKNKHKKH</sequence>
<dbReference type="KEGG" id="bman:114245025"/>
<gene>
    <name evidence="3" type="primary">LOC114245025</name>
</gene>
<evidence type="ECO:0000256" key="1">
    <source>
        <dbReference type="SAM" id="MobiDB-lite"/>
    </source>
</evidence>
<dbReference type="Pfam" id="PF14895">
    <property type="entry name" value="PPPI_inhib"/>
    <property type="match status" value="1"/>
</dbReference>
<dbReference type="PANTHER" id="PTHR21055:SF3">
    <property type="entry name" value="PROTEIN PHOSPHATASE 1 REGULATORY SUBUNIT 36"/>
    <property type="match status" value="1"/>
</dbReference>
<feature type="region of interest" description="Disordered" evidence="1">
    <location>
        <begin position="364"/>
        <end position="394"/>
    </location>
</feature>
<accession>A0A6J2JXD2</accession>
<dbReference type="InterPro" id="IPR026142">
    <property type="entry name" value="Pro_pase_1_reg_su_36"/>
</dbReference>
<dbReference type="Proteomes" id="UP000504629">
    <property type="component" value="Unplaced"/>
</dbReference>
<dbReference type="AlphaFoldDB" id="A0A6J2JXD2"/>
<dbReference type="RefSeq" id="XP_028032829.1">
    <property type="nucleotide sequence ID" value="XM_028177028.1"/>
</dbReference>
<dbReference type="GeneID" id="114245025"/>
<reference evidence="3" key="1">
    <citation type="submission" date="2025-08" db="UniProtKB">
        <authorList>
            <consortium name="RefSeq"/>
        </authorList>
    </citation>
    <scope>IDENTIFICATION</scope>
    <source>
        <tissue evidence="3">Silk gland</tissue>
    </source>
</reference>
<evidence type="ECO:0000313" key="2">
    <source>
        <dbReference type="Proteomes" id="UP000504629"/>
    </source>
</evidence>
<name>A0A6J2JXD2_BOMMA</name>
<keyword evidence="2" id="KW-1185">Reference proteome</keyword>
<dbReference type="PANTHER" id="PTHR21055">
    <property type="entry name" value="PROTEIN PHOSPHATASE 1 REGULATORY SUBUNIT 36"/>
    <property type="match status" value="1"/>
</dbReference>
<evidence type="ECO:0000313" key="3">
    <source>
        <dbReference type="RefSeq" id="XP_028032829.1"/>
    </source>
</evidence>